<dbReference type="PANTHER" id="PTHR11461:SF211">
    <property type="entry name" value="GH10112P-RELATED"/>
    <property type="match status" value="1"/>
</dbReference>
<dbReference type="Gene3D" id="3.30.497.10">
    <property type="entry name" value="Antithrombin, subunit I, domain 2"/>
    <property type="match status" value="1"/>
</dbReference>
<evidence type="ECO:0000256" key="1">
    <source>
        <dbReference type="RuleBase" id="RU000411"/>
    </source>
</evidence>
<reference evidence="3 4" key="1">
    <citation type="submission" date="2024-10" db="EMBL/GenBank/DDBJ databases">
        <title>The Natural Products Discovery Center: Release of the First 8490 Sequenced Strains for Exploring Actinobacteria Biosynthetic Diversity.</title>
        <authorList>
            <person name="Kalkreuter E."/>
            <person name="Kautsar S.A."/>
            <person name="Yang D."/>
            <person name="Bader C.D."/>
            <person name="Teijaro C.N."/>
            <person name="Fluegel L."/>
            <person name="Davis C.M."/>
            <person name="Simpson J.R."/>
            <person name="Lauterbach L."/>
            <person name="Steele A.D."/>
            <person name="Gui C."/>
            <person name="Meng S."/>
            <person name="Li G."/>
            <person name="Viehrig K."/>
            <person name="Ye F."/>
            <person name="Su P."/>
            <person name="Kiefer A.F."/>
            <person name="Nichols A."/>
            <person name="Cepeda A.J."/>
            <person name="Yan W."/>
            <person name="Fan B."/>
            <person name="Jiang Y."/>
            <person name="Adhikari A."/>
            <person name="Zheng C.-J."/>
            <person name="Schuster L."/>
            <person name="Cowan T.M."/>
            <person name="Smanski M.J."/>
            <person name="Chevrette M.G."/>
            <person name="De Carvalho L.P.S."/>
            <person name="Shen B."/>
        </authorList>
    </citation>
    <scope>NUCLEOTIDE SEQUENCE [LARGE SCALE GENOMIC DNA]</scope>
    <source>
        <strain evidence="3 4">NPDC004045</strain>
    </source>
</reference>
<dbReference type="InterPro" id="IPR042178">
    <property type="entry name" value="Serpin_sf_1"/>
</dbReference>
<dbReference type="EMBL" id="JBIAMX010000008">
    <property type="protein sequence ID" value="MFF0544279.1"/>
    <property type="molecule type" value="Genomic_DNA"/>
</dbReference>
<feature type="domain" description="Serpin" evidence="2">
    <location>
        <begin position="13"/>
        <end position="375"/>
    </location>
</feature>
<name>A0ABW6PPE6_9NOCA</name>
<dbReference type="InterPro" id="IPR036186">
    <property type="entry name" value="Serpin_sf"/>
</dbReference>
<evidence type="ECO:0000313" key="3">
    <source>
        <dbReference type="EMBL" id="MFF0544279.1"/>
    </source>
</evidence>
<dbReference type="SMART" id="SM00093">
    <property type="entry name" value="SERPIN"/>
    <property type="match status" value="1"/>
</dbReference>
<evidence type="ECO:0000259" key="2">
    <source>
        <dbReference type="SMART" id="SM00093"/>
    </source>
</evidence>
<organism evidence="3 4">
    <name type="scientific">Nocardia thailandica</name>
    <dbReference type="NCBI Taxonomy" id="257275"/>
    <lineage>
        <taxon>Bacteria</taxon>
        <taxon>Bacillati</taxon>
        <taxon>Actinomycetota</taxon>
        <taxon>Actinomycetes</taxon>
        <taxon>Mycobacteriales</taxon>
        <taxon>Nocardiaceae</taxon>
        <taxon>Nocardia</taxon>
    </lineage>
</organism>
<proteinExistence type="inferred from homology"/>
<dbReference type="InterPro" id="IPR000215">
    <property type="entry name" value="Serpin_fam"/>
</dbReference>
<dbReference type="PANTHER" id="PTHR11461">
    <property type="entry name" value="SERINE PROTEASE INHIBITOR, SERPIN"/>
    <property type="match status" value="1"/>
</dbReference>
<gene>
    <name evidence="3" type="ORF">ACFYTF_15720</name>
</gene>
<comment type="caution">
    <text evidence="3">The sequence shown here is derived from an EMBL/GenBank/DDBJ whole genome shotgun (WGS) entry which is preliminary data.</text>
</comment>
<dbReference type="Pfam" id="PF00079">
    <property type="entry name" value="Serpin"/>
    <property type="match status" value="1"/>
</dbReference>
<comment type="similarity">
    <text evidence="1">Belongs to the serpin family.</text>
</comment>
<evidence type="ECO:0000313" key="4">
    <source>
        <dbReference type="Proteomes" id="UP001601444"/>
    </source>
</evidence>
<dbReference type="Proteomes" id="UP001601444">
    <property type="component" value="Unassembled WGS sequence"/>
</dbReference>
<dbReference type="SUPFAM" id="SSF56574">
    <property type="entry name" value="Serpins"/>
    <property type="match status" value="2"/>
</dbReference>
<keyword evidence="4" id="KW-1185">Reference proteome</keyword>
<dbReference type="InterPro" id="IPR023796">
    <property type="entry name" value="Serpin_dom"/>
</dbReference>
<protein>
    <submittedName>
        <fullName evidence="3">Serpin family protein</fullName>
    </submittedName>
</protein>
<dbReference type="RefSeq" id="WP_387700865.1">
    <property type="nucleotide sequence ID" value="NZ_JBIAMX010000008.1"/>
</dbReference>
<accession>A0ABW6PPE6</accession>
<sequence length="391" mass="40199">MAETKVPWAAASNRLTARWCATSEGDFVLSGAGLWPLLAALAPAATGTARAELAEAVGLPLDRAHAGARAVMAELQAAEGISGAFAAWFRGIVPRADWVAQLPGAAGPLPDRAGRDAWAREHTGGLIPRFPLDIGPDTLLVLATALAARTTWTTPFRPTRLVAGRGPWAGCPLPGLTRAVPDAGSVAVLHGPRPVTRVVVRGTGDLDVHVLVGDGPAGEVLASGLDALDGNCPAMPSPPPGTRAPGLDVVRERAPRPGDREQLTLPPFRLSSEHDLLAHAAAFGLRAAGGPGGHFPGVADTPLRVSQARQRVFAEFTAAGFSAAAVTAIGMVRAALRPDAHEIVVRRVTVNRPFSFLAVHRPSGAAVFAGHLAEAPADDDGRAPGGGTRPS</sequence>